<organism evidence="2 3">
    <name type="scientific">Eragrostis curvula</name>
    <name type="common">weeping love grass</name>
    <dbReference type="NCBI Taxonomy" id="38414"/>
    <lineage>
        <taxon>Eukaryota</taxon>
        <taxon>Viridiplantae</taxon>
        <taxon>Streptophyta</taxon>
        <taxon>Embryophyta</taxon>
        <taxon>Tracheophyta</taxon>
        <taxon>Spermatophyta</taxon>
        <taxon>Magnoliopsida</taxon>
        <taxon>Liliopsida</taxon>
        <taxon>Poales</taxon>
        <taxon>Poaceae</taxon>
        <taxon>PACMAD clade</taxon>
        <taxon>Chloridoideae</taxon>
        <taxon>Eragrostideae</taxon>
        <taxon>Eragrostidinae</taxon>
        <taxon>Eragrostis</taxon>
    </lineage>
</organism>
<keyword evidence="3" id="KW-1185">Reference proteome</keyword>
<evidence type="ECO:0000313" key="3">
    <source>
        <dbReference type="Proteomes" id="UP000324897"/>
    </source>
</evidence>
<sequence>MEQSIPMMELLLLGLGGGTERRLQLRHWGFRNIDSAFLSSRKSSALNTMASHKPPPAGSLASPGDHSV</sequence>
<protein>
    <submittedName>
        <fullName evidence="2">Uncharacterized protein</fullName>
    </submittedName>
</protein>
<dbReference type="AlphaFoldDB" id="A0A5J9U324"/>
<dbReference type="Proteomes" id="UP000324897">
    <property type="component" value="Chromosome 7"/>
</dbReference>
<proteinExistence type="predicted"/>
<evidence type="ECO:0000256" key="1">
    <source>
        <dbReference type="SAM" id="MobiDB-lite"/>
    </source>
</evidence>
<gene>
    <name evidence="2" type="ORF">EJB05_33499</name>
</gene>
<feature type="region of interest" description="Disordered" evidence="1">
    <location>
        <begin position="46"/>
        <end position="68"/>
    </location>
</feature>
<dbReference type="EMBL" id="RWGY01000029">
    <property type="protein sequence ID" value="TVU17461.1"/>
    <property type="molecule type" value="Genomic_DNA"/>
</dbReference>
<evidence type="ECO:0000313" key="2">
    <source>
        <dbReference type="EMBL" id="TVU17461.1"/>
    </source>
</evidence>
<reference evidence="2 3" key="1">
    <citation type="journal article" date="2019" name="Sci. Rep.">
        <title>A high-quality genome of Eragrostis curvula grass provides insights into Poaceae evolution and supports new strategies to enhance forage quality.</title>
        <authorList>
            <person name="Carballo J."/>
            <person name="Santos B.A.C.M."/>
            <person name="Zappacosta D."/>
            <person name="Garbus I."/>
            <person name="Selva J.P."/>
            <person name="Gallo C.A."/>
            <person name="Diaz A."/>
            <person name="Albertini E."/>
            <person name="Caccamo M."/>
            <person name="Echenique V."/>
        </authorList>
    </citation>
    <scope>NUCLEOTIDE SEQUENCE [LARGE SCALE GENOMIC DNA]</scope>
    <source>
        <strain evidence="3">cv. Victoria</strain>
        <tissue evidence="2">Leaf</tissue>
    </source>
</reference>
<accession>A0A5J9U324</accession>
<name>A0A5J9U324_9POAL</name>
<dbReference type="Gramene" id="TVU17461">
    <property type="protein sequence ID" value="TVU17461"/>
    <property type="gene ID" value="EJB05_33499"/>
</dbReference>
<comment type="caution">
    <text evidence="2">The sequence shown here is derived from an EMBL/GenBank/DDBJ whole genome shotgun (WGS) entry which is preliminary data.</text>
</comment>